<evidence type="ECO:0000256" key="3">
    <source>
        <dbReference type="ARBA" id="ARBA00022679"/>
    </source>
</evidence>
<dbReference type="EC" id="2.3.1.191" evidence="7"/>
<keyword evidence="2 7" id="KW-0441">Lipid A biosynthesis</keyword>
<dbReference type="GO" id="GO:0016410">
    <property type="term" value="F:N-acyltransferase activity"/>
    <property type="evidence" value="ECO:0007669"/>
    <property type="project" value="InterPro"/>
</dbReference>
<keyword evidence="3 7" id="KW-0808">Transferase</keyword>
<keyword evidence="6 7" id="KW-0012">Acyltransferase</keyword>
<dbReference type="InterPro" id="IPR020573">
    <property type="entry name" value="UDP_GlcNAc_AcTrfase_non-rep"/>
</dbReference>
<dbReference type="UniPathway" id="UPA00973"/>
<evidence type="ECO:0000256" key="2">
    <source>
        <dbReference type="ARBA" id="ARBA00022556"/>
    </source>
</evidence>
<dbReference type="Pfam" id="PF04613">
    <property type="entry name" value="LpxD"/>
    <property type="match status" value="1"/>
</dbReference>
<comment type="function">
    <text evidence="7">Catalyzes the N-acylation of UDP-3-O-acylglucosamine using 3-hydroxyacyl-ACP as the acyl donor. Is involved in the biosynthesis of lipid A, a phosphorylated glycolipid that anchors the lipopolysaccharide to the outer membrane of the cell.</text>
</comment>
<dbReference type="AlphaFoldDB" id="A0A7C4ERU5"/>
<dbReference type="GO" id="GO:0103118">
    <property type="term" value="F:UDP-3-O-[(3R)-3-hydroxyacyl]-glucosamine N-acyltransferase activity"/>
    <property type="evidence" value="ECO:0007669"/>
    <property type="project" value="UniProtKB-EC"/>
</dbReference>
<dbReference type="Gene3D" id="3.40.1390.10">
    <property type="entry name" value="MurE/MurF, N-terminal domain"/>
    <property type="match status" value="1"/>
</dbReference>
<evidence type="ECO:0000313" key="10">
    <source>
        <dbReference type="EMBL" id="HGH60629.1"/>
    </source>
</evidence>
<feature type="region of interest" description="Disordered" evidence="8">
    <location>
        <begin position="1"/>
        <end position="42"/>
    </location>
</feature>
<comment type="similarity">
    <text evidence="7">Belongs to the transferase hexapeptide repeat family. LpxD subfamily.</text>
</comment>
<dbReference type="GO" id="GO:0016020">
    <property type="term" value="C:membrane"/>
    <property type="evidence" value="ECO:0007669"/>
    <property type="project" value="GOC"/>
</dbReference>
<dbReference type="Gene3D" id="2.160.10.10">
    <property type="entry name" value="Hexapeptide repeat proteins"/>
    <property type="match status" value="1"/>
</dbReference>
<dbReference type="Pfam" id="PF00132">
    <property type="entry name" value="Hexapep"/>
    <property type="match status" value="3"/>
</dbReference>
<evidence type="ECO:0000256" key="8">
    <source>
        <dbReference type="SAM" id="MobiDB-lite"/>
    </source>
</evidence>
<dbReference type="EMBL" id="DTGT01000154">
    <property type="protein sequence ID" value="HGH60629.1"/>
    <property type="molecule type" value="Genomic_DNA"/>
</dbReference>
<keyword evidence="4 7" id="KW-0677">Repeat</keyword>
<evidence type="ECO:0000256" key="5">
    <source>
        <dbReference type="ARBA" id="ARBA00023098"/>
    </source>
</evidence>
<comment type="pathway">
    <text evidence="7">Bacterial outer membrane biogenesis; LPS lipid A biosynthesis.</text>
</comment>
<dbReference type="InterPro" id="IPR007691">
    <property type="entry name" value="LpxD"/>
</dbReference>
<feature type="active site" description="Proton acceptor" evidence="7">
    <location>
        <position position="285"/>
    </location>
</feature>
<comment type="subunit">
    <text evidence="7">Homotrimer.</text>
</comment>
<dbReference type="PANTHER" id="PTHR43378:SF2">
    <property type="entry name" value="UDP-3-O-ACYLGLUCOSAMINE N-ACYLTRANSFERASE 1, MITOCHONDRIAL-RELATED"/>
    <property type="match status" value="1"/>
</dbReference>
<evidence type="ECO:0000256" key="6">
    <source>
        <dbReference type="ARBA" id="ARBA00023315"/>
    </source>
</evidence>
<dbReference type="InterPro" id="IPR011004">
    <property type="entry name" value="Trimer_LpxA-like_sf"/>
</dbReference>
<dbReference type="CDD" id="cd03352">
    <property type="entry name" value="LbH_LpxD"/>
    <property type="match status" value="1"/>
</dbReference>
<accession>A0A7C4ERU5</accession>
<dbReference type="NCBIfam" id="TIGR01853">
    <property type="entry name" value="lipid_A_lpxD"/>
    <property type="match status" value="1"/>
</dbReference>
<protein>
    <recommendedName>
        <fullName evidence="7">UDP-3-O-acylglucosamine N-acyltransferase</fullName>
        <ecNumber evidence="7">2.3.1.191</ecNumber>
    </recommendedName>
</protein>
<comment type="catalytic activity">
    <reaction evidence="7">
        <text>a UDP-3-O-[(3R)-3-hydroxyacyl]-alpha-D-glucosamine + a (3R)-hydroxyacyl-[ACP] = a UDP-2-N,3-O-bis[(3R)-3-hydroxyacyl]-alpha-D-glucosamine + holo-[ACP] + H(+)</text>
        <dbReference type="Rhea" id="RHEA:53836"/>
        <dbReference type="Rhea" id="RHEA-COMP:9685"/>
        <dbReference type="Rhea" id="RHEA-COMP:9945"/>
        <dbReference type="ChEBI" id="CHEBI:15378"/>
        <dbReference type="ChEBI" id="CHEBI:64479"/>
        <dbReference type="ChEBI" id="CHEBI:78827"/>
        <dbReference type="ChEBI" id="CHEBI:137740"/>
        <dbReference type="ChEBI" id="CHEBI:137748"/>
        <dbReference type="EC" id="2.3.1.191"/>
    </reaction>
</comment>
<evidence type="ECO:0000256" key="1">
    <source>
        <dbReference type="ARBA" id="ARBA00022516"/>
    </source>
</evidence>
<reference evidence="10" key="1">
    <citation type="journal article" date="2020" name="mSystems">
        <title>Genome- and Community-Level Interaction Insights into Carbon Utilization and Element Cycling Functions of Hydrothermarchaeota in Hydrothermal Sediment.</title>
        <authorList>
            <person name="Zhou Z."/>
            <person name="Liu Y."/>
            <person name="Xu W."/>
            <person name="Pan J."/>
            <person name="Luo Z.H."/>
            <person name="Li M."/>
        </authorList>
    </citation>
    <scope>NUCLEOTIDE SEQUENCE [LARGE SCALE GENOMIC DNA]</scope>
    <source>
        <strain evidence="10">SpSt-769</strain>
    </source>
</reference>
<organism evidence="10">
    <name type="scientific">Desulfomonile tiedjei</name>
    <dbReference type="NCBI Taxonomy" id="2358"/>
    <lineage>
        <taxon>Bacteria</taxon>
        <taxon>Pseudomonadati</taxon>
        <taxon>Thermodesulfobacteriota</taxon>
        <taxon>Desulfomonilia</taxon>
        <taxon>Desulfomonilales</taxon>
        <taxon>Desulfomonilaceae</taxon>
        <taxon>Desulfomonile</taxon>
    </lineage>
</organism>
<evidence type="ECO:0000256" key="4">
    <source>
        <dbReference type="ARBA" id="ARBA00022737"/>
    </source>
</evidence>
<gene>
    <name evidence="7 10" type="primary">lpxD</name>
    <name evidence="10" type="ORF">ENV54_04945</name>
</gene>
<dbReference type="SUPFAM" id="SSF51161">
    <property type="entry name" value="Trimeric LpxA-like enzymes"/>
    <property type="match status" value="1"/>
</dbReference>
<dbReference type="GO" id="GO:0009245">
    <property type="term" value="P:lipid A biosynthetic process"/>
    <property type="evidence" value="ECO:0007669"/>
    <property type="project" value="UniProtKB-UniRule"/>
</dbReference>
<keyword evidence="5 7" id="KW-0443">Lipid metabolism</keyword>
<comment type="caution">
    <text evidence="10">The sequence shown here is derived from an EMBL/GenBank/DDBJ whole genome shotgun (WGS) entry which is preliminary data.</text>
</comment>
<name>A0A7C4ERU5_9BACT</name>
<evidence type="ECO:0000256" key="7">
    <source>
        <dbReference type="HAMAP-Rule" id="MF_00523"/>
    </source>
</evidence>
<dbReference type="PANTHER" id="PTHR43378">
    <property type="entry name" value="UDP-3-O-ACYLGLUCOSAMINE N-ACYLTRANSFERASE"/>
    <property type="match status" value="1"/>
</dbReference>
<evidence type="ECO:0000259" key="9">
    <source>
        <dbReference type="Pfam" id="PF04613"/>
    </source>
</evidence>
<dbReference type="InterPro" id="IPR001451">
    <property type="entry name" value="Hexapep"/>
</dbReference>
<sequence length="391" mass="42094">MMQSRKTPRAPQPSQSLQPRPRRRRRRSQRPQNKRAERSGRSVMSFSLEELASFLSAEASHSPGPTISGAQPIEYAGDGDITYVQDEVYLKRLPGSACAAVIIPMRMSYDGLPHIRSRNPEADFARITALFYGYEKGEGRVSPKADISDQAEIGENVSIGPFSVVGPGVAIGDGTVIESHVVLMRDITIGRDCRIFPHVVLYPHVRLGDRVIIHSGTVIGADGFGFARDVLPDGTLVNIKKYHHGSVTCGDDVEIGALCAIDRAFAGATKLGNGVKLDNLVQVAHNCEIGDGTVIASQAGIAGSSTIGKFGVIGGQAGVRDHVNVGDGVVLATRVGIYRNVPSGSVMAGAVPAMPHKVFLRAQSLFKRLPEIFERVRKLEAIIHEKFKDNT</sequence>
<keyword evidence="1 7" id="KW-0444">Lipid biosynthesis</keyword>
<feature type="compositionally biased region" description="Basic residues" evidence="8">
    <location>
        <begin position="20"/>
        <end position="33"/>
    </location>
</feature>
<feature type="domain" description="UDP-3-O-[3-hydroxymyristoyl] glucosamine N-acyltransferase non-repeat region" evidence="9">
    <location>
        <begin position="66"/>
        <end position="130"/>
    </location>
</feature>
<proteinExistence type="inferred from homology"/>
<dbReference type="HAMAP" id="MF_00523">
    <property type="entry name" value="LpxD"/>
    <property type="match status" value="1"/>
</dbReference>
<dbReference type="NCBIfam" id="NF002060">
    <property type="entry name" value="PRK00892.1"/>
    <property type="match status" value="1"/>
</dbReference>